<keyword evidence="7" id="KW-1185">Reference proteome</keyword>
<dbReference type="InterPro" id="IPR011026">
    <property type="entry name" value="WAS_C"/>
</dbReference>
<evidence type="ECO:0000313" key="6">
    <source>
        <dbReference type="EMBL" id="PIK53511.1"/>
    </source>
</evidence>
<organism evidence="6 7">
    <name type="scientific">Stichopus japonicus</name>
    <name type="common">Sea cucumber</name>
    <dbReference type="NCBI Taxonomy" id="307972"/>
    <lineage>
        <taxon>Eukaryota</taxon>
        <taxon>Metazoa</taxon>
        <taxon>Echinodermata</taxon>
        <taxon>Eleutherozoa</taxon>
        <taxon>Echinozoa</taxon>
        <taxon>Holothuroidea</taxon>
        <taxon>Aspidochirotacea</taxon>
        <taxon>Aspidochirotida</taxon>
        <taxon>Stichopodidae</taxon>
        <taxon>Apostichopus</taxon>
    </lineage>
</organism>
<feature type="compositionally biased region" description="Low complexity" evidence="5">
    <location>
        <begin position="127"/>
        <end position="138"/>
    </location>
</feature>
<feature type="compositionally biased region" description="Pro residues" evidence="5">
    <location>
        <begin position="110"/>
        <end position="121"/>
    </location>
</feature>
<dbReference type="Gene3D" id="3.90.810.10">
    <property type="entry name" value="CRIB domain"/>
    <property type="match status" value="1"/>
</dbReference>
<evidence type="ECO:0000313" key="7">
    <source>
        <dbReference type="Proteomes" id="UP000230750"/>
    </source>
</evidence>
<evidence type="ECO:0000256" key="2">
    <source>
        <dbReference type="ARBA" id="ARBA00022490"/>
    </source>
</evidence>
<comment type="subcellular location">
    <subcellularLocation>
        <location evidence="1">Cytoplasm</location>
        <location evidence="1">Cytoskeleton</location>
    </subcellularLocation>
</comment>
<sequence>MTLRLAFRLSTRYTLRYTLRVAPCSTLRLDAALRNCAYSSILRNARGSSMLEEYCLQIGIPKDQMNNEGTIEFISKFITENGGITEVKAELEIYQEAPVIRKQSTKRAAPRPPDVSPPPVPSGNHKPLPALPTAAPPARIGSHSMGLPLLHHLPKDHPT</sequence>
<gene>
    <name evidence="6" type="ORF">BSL78_09605</name>
</gene>
<comment type="caution">
    <text evidence="6">The sequence shown here is derived from an EMBL/GenBank/DDBJ whole genome shotgun (WGS) entry which is preliminary data.</text>
</comment>
<reference evidence="6 7" key="1">
    <citation type="journal article" date="2017" name="PLoS Biol.">
        <title>The sea cucumber genome provides insights into morphological evolution and visceral regeneration.</title>
        <authorList>
            <person name="Zhang X."/>
            <person name="Sun L."/>
            <person name="Yuan J."/>
            <person name="Sun Y."/>
            <person name="Gao Y."/>
            <person name="Zhang L."/>
            <person name="Li S."/>
            <person name="Dai H."/>
            <person name="Hamel J.F."/>
            <person name="Liu C."/>
            <person name="Yu Y."/>
            <person name="Liu S."/>
            <person name="Lin W."/>
            <person name="Guo K."/>
            <person name="Jin S."/>
            <person name="Xu P."/>
            <person name="Storey K.B."/>
            <person name="Huan P."/>
            <person name="Zhang T."/>
            <person name="Zhou Y."/>
            <person name="Zhang J."/>
            <person name="Lin C."/>
            <person name="Li X."/>
            <person name="Xing L."/>
            <person name="Huo D."/>
            <person name="Sun M."/>
            <person name="Wang L."/>
            <person name="Mercier A."/>
            <person name="Li F."/>
            <person name="Yang H."/>
            <person name="Xiang J."/>
        </authorList>
    </citation>
    <scope>NUCLEOTIDE SEQUENCE [LARGE SCALE GENOMIC DNA]</scope>
    <source>
        <strain evidence="6">Shaxun</strain>
        <tissue evidence="6">Muscle</tissue>
    </source>
</reference>
<keyword evidence="2" id="KW-0963">Cytoplasm</keyword>
<dbReference type="EMBL" id="MRZV01000283">
    <property type="protein sequence ID" value="PIK53511.1"/>
    <property type="molecule type" value="Genomic_DNA"/>
</dbReference>
<evidence type="ECO:0000256" key="5">
    <source>
        <dbReference type="SAM" id="MobiDB-lite"/>
    </source>
</evidence>
<dbReference type="GO" id="GO:0005856">
    <property type="term" value="C:cytoskeleton"/>
    <property type="evidence" value="ECO:0007669"/>
    <property type="project" value="UniProtKB-SubCell"/>
</dbReference>
<dbReference type="AlphaFoldDB" id="A0A2G8KZU9"/>
<name>A0A2G8KZU9_STIJA</name>
<proteinExistence type="predicted"/>
<dbReference type="Proteomes" id="UP000230750">
    <property type="component" value="Unassembled WGS sequence"/>
</dbReference>
<keyword evidence="4" id="KW-0206">Cytoskeleton</keyword>
<evidence type="ECO:0000256" key="3">
    <source>
        <dbReference type="ARBA" id="ARBA00022553"/>
    </source>
</evidence>
<evidence type="ECO:0000256" key="1">
    <source>
        <dbReference type="ARBA" id="ARBA00004245"/>
    </source>
</evidence>
<accession>A0A2G8KZU9</accession>
<feature type="region of interest" description="Disordered" evidence="5">
    <location>
        <begin position="101"/>
        <end position="159"/>
    </location>
</feature>
<dbReference type="InterPro" id="IPR036936">
    <property type="entry name" value="CRIB_dom_sf"/>
</dbReference>
<protein>
    <submittedName>
        <fullName evidence="6">Uncharacterized protein</fullName>
    </submittedName>
</protein>
<keyword evidence="3" id="KW-0597">Phosphoprotein</keyword>
<evidence type="ECO:0000256" key="4">
    <source>
        <dbReference type="ARBA" id="ARBA00023212"/>
    </source>
</evidence>
<dbReference type="GO" id="GO:0007015">
    <property type="term" value="P:actin filament organization"/>
    <property type="evidence" value="ECO:0007669"/>
    <property type="project" value="InterPro"/>
</dbReference>
<dbReference type="SUPFAM" id="SSF47912">
    <property type="entry name" value="Wiscott-Aldrich syndrome protein, WASP, C-terminal domain"/>
    <property type="match status" value="1"/>
</dbReference>